<dbReference type="PANTHER" id="PTHR43727:SF3">
    <property type="entry name" value="GROUP IV DECARBOXYLASE"/>
    <property type="match status" value="1"/>
</dbReference>
<gene>
    <name evidence="4" type="ORF">G9F27_002785</name>
</gene>
<name>A0A743P501_SALER</name>
<dbReference type="SUPFAM" id="SSF50621">
    <property type="entry name" value="Alanine racemase C-terminal domain-like"/>
    <property type="match status" value="1"/>
</dbReference>
<dbReference type="GO" id="GO:0008836">
    <property type="term" value="F:diaminopimelate decarboxylase activity"/>
    <property type="evidence" value="ECO:0007669"/>
    <property type="project" value="TreeGrafter"/>
</dbReference>
<keyword evidence="2" id="KW-0663">Pyridoxal phosphate</keyword>
<feature type="domain" description="Orn/DAP/Arg decarboxylase 2 N-terminal" evidence="3">
    <location>
        <begin position="31"/>
        <end position="260"/>
    </location>
</feature>
<evidence type="ECO:0000313" key="4">
    <source>
        <dbReference type="EMBL" id="HAF2128605.1"/>
    </source>
</evidence>
<proteinExistence type="predicted"/>
<evidence type="ECO:0000256" key="1">
    <source>
        <dbReference type="ARBA" id="ARBA00001933"/>
    </source>
</evidence>
<dbReference type="InterPro" id="IPR029066">
    <property type="entry name" value="PLP-binding_barrel"/>
</dbReference>
<protein>
    <submittedName>
        <fullName evidence="4">PLP-dependent decarboxylase</fullName>
    </submittedName>
</protein>
<sequence>MTELIKKLADGLAGGHYSFESPCYIFDPSLINKNLDELEDCLGTKVIISIKANPNVDVNLRLVHRQGGVEVASLKELNLATHSAQVYINNPSMDRNLMRAGIAANAYFIVDTLQQLNSLVELAGKRPLKPVILRCNVAVIAQLQSGTPAIRKDHFGMDLETIFEAVRIIRQSDKLKLHGFHLFAGSHTFLRFGTLVAETALLLLPQIEARYGEKISLINLGGGFSERWSEQTAGLEAYRSLLAKFPSHVTLVHEAGRAVFASSGVFMTKVVATKRVADQHYTICDGGMNQSFLLCQTENNFRKLRQPYLVRQNEGEACLPAGGAEHTVLVGSTCSRDDVIGQYGDRNVKAGDIFLFDHCGAYHSTYTVSRFLGLKEATHYVIS</sequence>
<evidence type="ECO:0000259" key="3">
    <source>
        <dbReference type="Pfam" id="PF02784"/>
    </source>
</evidence>
<organism evidence="4">
    <name type="scientific">Salmonella enterica</name>
    <name type="common">Salmonella choleraesuis</name>
    <dbReference type="NCBI Taxonomy" id="28901"/>
    <lineage>
        <taxon>Bacteria</taxon>
        <taxon>Pseudomonadati</taxon>
        <taxon>Pseudomonadota</taxon>
        <taxon>Gammaproteobacteria</taxon>
        <taxon>Enterobacterales</taxon>
        <taxon>Enterobacteriaceae</taxon>
        <taxon>Salmonella</taxon>
    </lineage>
</organism>
<dbReference type="EMBL" id="DAAUQX010000021">
    <property type="protein sequence ID" value="HAF2128605.1"/>
    <property type="molecule type" value="Genomic_DNA"/>
</dbReference>
<dbReference type="SUPFAM" id="SSF51419">
    <property type="entry name" value="PLP-binding barrel"/>
    <property type="match status" value="1"/>
</dbReference>
<dbReference type="InterPro" id="IPR022644">
    <property type="entry name" value="De-COase2_N"/>
</dbReference>
<reference evidence="4" key="2">
    <citation type="submission" date="2020-02" db="EMBL/GenBank/DDBJ databases">
        <authorList>
            <consortium name="NCBI Pathogen Detection Project"/>
        </authorList>
    </citation>
    <scope>NUCLEOTIDE SEQUENCE</scope>
    <source>
        <strain evidence="4">MA.CK_00/00001968</strain>
    </source>
</reference>
<dbReference type="PROSITE" id="PS00879">
    <property type="entry name" value="ODR_DC_2_2"/>
    <property type="match status" value="1"/>
</dbReference>
<dbReference type="PANTHER" id="PTHR43727">
    <property type="entry name" value="DIAMINOPIMELATE DECARBOXYLASE"/>
    <property type="match status" value="1"/>
</dbReference>
<dbReference type="InterPro" id="IPR022657">
    <property type="entry name" value="De-COase2_CS"/>
</dbReference>
<dbReference type="AlphaFoldDB" id="A0A743P501"/>
<dbReference type="GO" id="GO:0009089">
    <property type="term" value="P:lysine biosynthetic process via diaminopimelate"/>
    <property type="evidence" value="ECO:0007669"/>
    <property type="project" value="TreeGrafter"/>
</dbReference>
<evidence type="ECO:0000256" key="2">
    <source>
        <dbReference type="ARBA" id="ARBA00022898"/>
    </source>
</evidence>
<comment type="cofactor">
    <cofactor evidence="1">
        <name>pyridoxal 5'-phosphate</name>
        <dbReference type="ChEBI" id="CHEBI:597326"/>
    </cofactor>
</comment>
<comment type="caution">
    <text evidence="4">The sequence shown here is derived from an EMBL/GenBank/DDBJ whole genome shotgun (WGS) entry which is preliminary data.</text>
</comment>
<dbReference type="Gene3D" id="2.40.37.10">
    <property type="entry name" value="Lyase, Ornithine Decarboxylase, Chain A, domain 1"/>
    <property type="match status" value="1"/>
</dbReference>
<dbReference type="InterPro" id="IPR009006">
    <property type="entry name" value="Ala_racemase/Decarboxylase_C"/>
</dbReference>
<accession>A0A743P501</accession>
<dbReference type="Gene3D" id="3.20.20.10">
    <property type="entry name" value="Alanine racemase"/>
    <property type="match status" value="1"/>
</dbReference>
<reference evidence="4" key="1">
    <citation type="journal article" date="2018" name="Genome Biol.">
        <title>SKESA: strategic k-mer extension for scrupulous assemblies.</title>
        <authorList>
            <person name="Souvorov A."/>
            <person name="Agarwala R."/>
            <person name="Lipman D.J."/>
        </authorList>
    </citation>
    <scope>NUCLEOTIDE SEQUENCE</scope>
    <source>
        <strain evidence="4">MA.CK_00/00001968</strain>
    </source>
</reference>
<dbReference type="Pfam" id="PF02784">
    <property type="entry name" value="Orn_Arg_deC_N"/>
    <property type="match status" value="1"/>
</dbReference>